<evidence type="ECO:0000313" key="1">
    <source>
        <dbReference type="EMBL" id="KAK4342418.1"/>
    </source>
</evidence>
<dbReference type="EMBL" id="JAVYJV010000021">
    <property type="protein sequence ID" value="KAK4342418.1"/>
    <property type="molecule type" value="Genomic_DNA"/>
</dbReference>
<name>A0AAE1QZK3_9SOLA</name>
<comment type="caution">
    <text evidence="1">The sequence shown here is derived from an EMBL/GenBank/DDBJ whole genome shotgun (WGS) entry which is preliminary data.</text>
</comment>
<dbReference type="PANTHER" id="PTHR33233:SF17">
    <property type="entry name" value="DUF4283 DOMAIN-CONTAINING PROTEIN"/>
    <property type="match status" value="1"/>
</dbReference>
<accession>A0AAE1QZK3</accession>
<organism evidence="1 2">
    <name type="scientific">Anisodus tanguticus</name>
    <dbReference type="NCBI Taxonomy" id="243964"/>
    <lineage>
        <taxon>Eukaryota</taxon>
        <taxon>Viridiplantae</taxon>
        <taxon>Streptophyta</taxon>
        <taxon>Embryophyta</taxon>
        <taxon>Tracheophyta</taxon>
        <taxon>Spermatophyta</taxon>
        <taxon>Magnoliopsida</taxon>
        <taxon>eudicotyledons</taxon>
        <taxon>Gunneridae</taxon>
        <taxon>Pentapetalae</taxon>
        <taxon>asterids</taxon>
        <taxon>lamiids</taxon>
        <taxon>Solanales</taxon>
        <taxon>Solanaceae</taxon>
        <taxon>Solanoideae</taxon>
        <taxon>Hyoscyameae</taxon>
        <taxon>Anisodus</taxon>
    </lineage>
</organism>
<gene>
    <name evidence="1" type="ORF">RND71_038234</name>
</gene>
<keyword evidence="2" id="KW-1185">Reference proteome</keyword>
<proteinExistence type="predicted"/>
<protein>
    <submittedName>
        <fullName evidence="1">Uncharacterized protein</fullName>
    </submittedName>
</protein>
<dbReference type="AlphaFoldDB" id="A0AAE1QZK3"/>
<sequence length="150" mass="16605">MDPKNLRKLIEVQSKLKTRVETTPIPPMEQCRPLEIGGSSNQLMQTKAVVESGSSSSVLRTLILPSDQVVTLSNTLVSMIPVIGGVAEQVPDLDDAEKLTKTWTNLFSGNRCAENCMIISYIPPMIVNGTVKVQLEQAEVYKEIETWSMR</sequence>
<reference evidence="1" key="1">
    <citation type="submission" date="2023-12" db="EMBL/GenBank/DDBJ databases">
        <title>Genome assembly of Anisodus tanguticus.</title>
        <authorList>
            <person name="Wang Y.-J."/>
        </authorList>
    </citation>
    <scope>NUCLEOTIDE SEQUENCE</scope>
    <source>
        <strain evidence="1">KB-2021</strain>
        <tissue evidence="1">Leaf</tissue>
    </source>
</reference>
<dbReference type="PANTHER" id="PTHR33233">
    <property type="entry name" value="ENDONUCLEASE/EXONUCLEASE/PHOSPHATASE"/>
    <property type="match status" value="1"/>
</dbReference>
<evidence type="ECO:0000313" key="2">
    <source>
        <dbReference type="Proteomes" id="UP001291623"/>
    </source>
</evidence>
<dbReference type="Proteomes" id="UP001291623">
    <property type="component" value="Unassembled WGS sequence"/>
</dbReference>